<dbReference type="Proteomes" id="UP000053989">
    <property type="component" value="Unassembled WGS sequence"/>
</dbReference>
<organism evidence="1 2">
    <name type="scientific">Scleroderma citrinum Foug A</name>
    <dbReference type="NCBI Taxonomy" id="1036808"/>
    <lineage>
        <taxon>Eukaryota</taxon>
        <taxon>Fungi</taxon>
        <taxon>Dikarya</taxon>
        <taxon>Basidiomycota</taxon>
        <taxon>Agaricomycotina</taxon>
        <taxon>Agaricomycetes</taxon>
        <taxon>Agaricomycetidae</taxon>
        <taxon>Boletales</taxon>
        <taxon>Sclerodermatineae</taxon>
        <taxon>Sclerodermataceae</taxon>
        <taxon>Scleroderma</taxon>
    </lineage>
</organism>
<name>A0A0C3A861_9AGAM</name>
<protein>
    <submittedName>
        <fullName evidence="1">Uncharacterized protein</fullName>
    </submittedName>
</protein>
<gene>
    <name evidence="1" type="ORF">SCLCIDRAFT_18928</name>
</gene>
<dbReference type="OrthoDB" id="2684275at2759"/>
<sequence>MQMIWDGVMPDWPHKFAKDDKVYCLCMQKIYNWHTQFGKAALDAVEALWASDARYANPEANKDYVDEALSPGLLFMYSCVEPIDDLGTIRVHVFQGFLSPLILQMFASHLTALSPIENNEDLYVGFTAAPPFSALLLTVMAVEHALHLYRLGHKQGSSKKGDLSFSDTHWGTKTMHYVRSVRKVHSKRYDEIMAAVHPYCGGHHCITANHTCPTLGAEATEAYEDDHALIMVSSNIEPKEDSPLDGLVDEAWLPSTKMEAGLLYMYYSSNYTYEQPKYDLF</sequence>
<dbReference type="HOGENOM" id="CLU_086445_0_0_1"/>
<evidence type="ECO:0000313" key="2">
    <source>
        <dbReference type="Proteomes" id="UP000053989"/>
    </source>
</evidence>
<reference evidence="2" key="2">
    <citation type="submission" date="2015-01" db="EMBL/GenBank/DDBJ databases">
        <title>Evolutionary Origins and Diversification of the Mycorrhizal Mutualists.</title>
        <authorList>
            <consortium name="DOE Joint Genome Institute"/>
            <consortium name="Mycorrhizal Genomics Consortium"/>
            <person name="Kohler A."/>
            <person name="Kuo A."/>
            <person name="Nagy L.G."/>
            <person name="Floudas D."/>
            <person name="Copeland A."/>
            <person name="Barry K.W."/>
            <person name="Cichocki N."/>
            <person name="Veneault-Fourrey C."/>
            <person name="LaButti K."/>
            <person name="Lindquist E.A."/>
            <person name="Lipzen A."/>
            <person name="Lundell T."/>
            <person name="Morin E."/>
            <person name="Murat C."/>
            <person name="Riley R."/>
            <person name="Ohm R."/>
            <person name="Sun H."/>
            <person name="Tunlid A."/>
            <person name="Henrissat B."/>
            <person name="Grigoriev I.V."/>
            <person name="Hibbett D.S."/>
            <person name="Martin F."/>
        </authorList>
    </citation>
    <scope>NUCLEOTIDE SEQUENCE [LARGE SCALE GENOMIC DNA]</scope>
    <source>
        <strain evidence="2">Foug A</strain>
    </source>
</reference>
<reference evidence="1 2" key="1">
    <citation type="submission" date="2014-04" db="EMBL/GenBank/DDBJ databases">
        <authorList>
            <consortium name="DOE Joint Genome Institute"/>
            <person name="Kuo A."/>
            <person name="Kohler A."/>
            <person name="Nagy L.G."/>
            <person name="Floudas D."/>
            <person name="Copeland A."/>
            <person name="Barry K.W."/>
            <person name="Cichocki N."/>
            <person name="Veneault-Fourrey C."/>
            <person name="LaButti K."/>
            <person name="Lindquist E.A."/>
            <person name="Lipzen A."/>
            <person name="Lundell T."/>
            <person name="Morin E."/>
            <person name="Murat C."/>
            <person name="Sun H."/>
            <person name="Tunlid A."/>
            <person name="Henrissat B."/>
            <person name="Grigoriev I.V."/>
            <person name="Hibbett D.S."/>
            <person name="Martin F."/>
            <person name="Nordberg H.P."/>
            <person name="Cantor M.N."/>
            <person name="Hua S.X."/>
        </authorList>
    </citation>
    <scope>NUCLEOTIDE SEQUENCE [LARGE SCALE GENOMIC DNA]</scope>
    <source>
        <strain evidence="1 2">Foug A</strain>
    </source>
</reference>
<dbReference type="EMBL" id="KN822005">
    <property type="protein sequence ID" value="KIM69893.1"/>
    <property type="molecule type" value="Genomic_DNA"/>
</dbReference>
<evidence type="ECO:0000313" key="1">
    <source>
        <dbReference type="EMBL" id="KIM69893.1"/>
    </source>
</evidence>
<keyword evidence="2" id="KW-1185">Reference proteome</keyword>
<dbReference type="InParanoid" id="A0A0C3A861"/>
<proteinExistence type="predicted"/>
<dbReference type="AlphaFoldDB" id="A0A0C3A861"/>
<accession>A0A0C3A861</accession>